<name>A0A2W1LHM2_9BACL</name>
<dbReference type="Proteomes" id="UP000249522">
    <property type="component" value="Unassembled WGS sequence"/>
</dbReference>
<dbReference type="InterPro" id="IPR012544">
    <property type="entry name" value="PHb"/>
</dbReference>
<dbReference type="AlphaFoldDB" id="A0A2W1LHM2"/>
<dbReference type="OrthoDB" id="9803613at2"/>
<keyword evidence="3" id="KW-1185">Reference proteome</keyword>
<gene>
    <name evidence="2" type="ORF">DNH61_18870</name>
</gene>
<dbReference type="RefSeq" id="WP_111148250.1">
    <property type="nucleotide sequence ID" value="NZ_QKRB01000053.1"/>
</dbReference>
<reference evidence="2 3" key="1">
    <citation type="submission" date="2018-06" db="EMBL/GenBank/DDBJ databases">
        <title>Paenibacillus imtechensis sp. nov.</title>
        <authorList>
            <person name="Pinnaka A.K."/>
            <person name="Singh H."/>
            <person name="Kaur M."/>
        </authorList>
    </citation>
    <scope>NUCLEOTIDE SEQUENCE [LARGE SCALE GENOMIC DNA]</scope>
    <source>
        <strain evidence="2 3">SMB1</strain>
    </source>
</reference>
<dbReference type="Gene3D" id="2.30.29.50">
    <property type="entry name" value="Bacterial Pleckstrin homology domain"/>
    <property type="match status" value="1"/>
</dbReference>
<comment type="caution">
    <text evidence="2">The sequence shown here is derived from an EMBL/GenBank/DDBJ whole genome shotgun (WGS) entry which is preliminary data.</text>
</comment>
<dbReference type="PANTHER" id="PTHR35796">
    <property type="entry name" value="HYPOTHETICAL CYTOSOLIC PROTEIN"/>
    <property type="match status" value="1"/>
</dbReference>
<dbReference type="InterPro" id="IPR037063">
    <property type="entry name" value="PHb_sf"/>
</dbReference>
<accession>A0A2W1LHM2</accession>
<dbReference type="Pfam" id="PF08000">
    <property type="entry name" value="bPH_1"/>
    <property type="match status" value="1"/>
</dbReference>
<feature type="domain" description="Bacterial Pleckstrin homology" evidence="1">
    <location>
        <begin position="4"/>
        <end position="131"/>
    </location>
</feature>
<evidence type="ECO:0000313" key="3">
    <source>
        <dbReference type="Proteomes" id="UP000249522"/>
    </source>
</evidence>
<dbReference type="SUPFAM" id="SSF50729">
    <property type="entry name" value="PH domain-like"/>
    <property type="match status" value="1"/>
</dbReference>
<protein>
    <submittedName>
        <fullName evidence="2">PH domain-containing protein</fullName>
    </submittedName>
</protein>
<dbReference type="EMBL" id="QKRB01000053">
    <property type="protein sequence ID" value="PZD94455.1"/>
    <property type="molecule type" value="Genomic_DNA"/>
</dbReference>
<sequence>MANLFSGLLGNYSDVSVQELGSQYGQYLMPNEQIQMGFKLVRDTFMITDERLIFIDHQGVTGRKTRVASIPLSSIFEVTLETGGTGFDDSEITITYISSPYHKGSSIQQSTYKFEFGKKFNVQPVYVALLTVAHHNHKRLNG</sequence>
<evidence type="ECO:0000313" key="2">
    <source>
        <dbReference type="EMBL" id="PZD94455.1"/>
    </source>
</evidence>
<dbReference type="PANTHER" id="PTHR35796:SF3">
    <property type="entry name" value="BHLH DOMAIN-CONTAINING PROTEIN"/>
    <property type="match status" value="1"/>
</dbReference>
<organism evidence="2 3">
    <name type="scientific">Paenibacillus sambharensis</name>
    <dbReference type="NCBI Taxonomy" id="1803190"/>
    <lineage>
        <taxon>Bacteria</taxon>
        <taxon>Bacillati</taxon>
        <taxon>Bacillota</taxon>
        <taxon>Bacilli</taxon>
        <taxon>Bacillales</taxon>
        <taxon>Paenibacillaceae</taxon>
        <taxon>Paenibacillus</taxon>
    </lineage>
</organism>
<evidence type="ECO:0000259" key="1">
    <source>
        <dbReference type="Pfam" id="PF08000"/>
    </source>
</evidence>
<proteinExistence type="predicted"/>